<name>A0AC60A883_RANTA</name>
<protein>
    <submittedName>
        <fullName evidence="1">Uncharacterized protein</fullName>
    </submittedName>
</protein>
<sequence>MWCVYMYVYVCTHTYTMEYYSAVKKNETLPYAAICRDLEGIIACQYRRCRFGWQDPLEEETANHSSVLAWEIPWTEEPGRLWSIGSQKGQDLTTKHTHDAHNMLSETLDKDNA</sequence>
<dbReference type="Proteomes" id="UP001162501">
    <property type="component" value="Chromosome 7"/>
</dbReference>
<evidence type="ECO:0000313" key="1">
    <source>
        <dbReference type="EMBL" id="CAN0553961.1"/>
    </source>
</evidence>
<reference evidence="1" key="2">
    <citation type="submission" date="2025-03" db="EMBL/GenBank/DDBJ databases">
        <authorList>
            <consortium name="ELIXIR-Norway"/>
            <consortium name="Elixir Norway"/>
        </authorList>
    </citation>
    <scope>NUCLEOTIDE SEQUENCE</scope>
</reference>
<dbReference type="EMBL" id="OX596091">
    <property type="protein sequence ID" value="CAN0553961.1"/>
    <property type="molecule type" value="Genomic_DNA"/>
</dbReference>
<accession>A0AC60A883</accession>
<organism evidence="1 2">
    <name type="scientific">Rangifer tarandus platyrhynchus</name>
    <name type="common">Svalbard reindeer</name>
    <dbReference type="NCBI Taxonomy" id="3082113"/>
    <lineage>
        <taxon>Eukaryota</taxon>
        <taxon>Metazoa</taxon>
        <taxon>Chordata</taxon>
        <taxon>Craniata</taxon>
        <taxon>Vertebrata</taxon>
        <taxon>Euteleostomi</taxon>
        <taxon>Mammalia</taxon>
        <taxon>Eutheria</taxon>
        <taxon>Laurasiatheria</taxon>
        <taxon>Artiodactyla</taxon>
        <taxon>Ruminantia</taxon>
        <taxon>Pecora</taxon>
        <taxon>Cervidae</taxon>
        <taxon>Odocoileinae</taxon>
        <taxon>Rangifer</taxon>
    </lineage>
</organism>
<proteinExistence type="predicted"/>
<evidence type="ECO:0000313" key="2">
    <source>
        <dbReference type="Proteomes" id="UP001162501"/>
    </source>
</evidence>
<gene>
    <name evidence="1" type="ORF">MRATA1EN22A_LOCUS26617</name>
</gene>
<reference evidence="1" key="1">
    <citation type="submission" date="2023-05" db="EMBL/GenBank/DDBJ databases">
        <authorList>
            <consortium name="ELIXIR-Norway"/>
        </authorList>
    </citation>
    <scope>NUCLEOTIDE SEQUENCE</scope>
</reference>